<reference evidence="3" key="1">
    <citation type="journal article" date="2020" name="J. Eukaryot. Microbiol.">
        <title>De novo Sequencing, Assembly and Annotation of the Transcriptome for the Free-Living Testate Amoeba Arcella intermedia.</title>
        <authorList>
            <person name="Ribeiro G.M."/>
            <person name="Porfirio-Sousa A.L."/>
            <person name="Maurer-Alcala X.X."/>
            <person name="Katz L.A."/>
            <person name="Lahr D.J.G."/>
        </authorList>
    </citation>
    <scope>NUCLEOTIDE SEQUENCE</scope>
</reference>
<dbReference type="GO" id="GO:0003924">
    <property type="term" value="F:GTPase activity"/>
    <property type="evidence" value="ECO:0007669"/>
    <property type="project" value="InterPro"/>
</dbReference>
<accession>A0A6B2LKF2</accession>
<protein>
    <submittedName>
        <fullName evidence="3">Uncharacterized protein</fullName>
    </submittedName>
</protein>
<dbReference type="InterPro" id="IPR005225">
    <property type="entry name" value="Small_GTP-bd"/>
</dbReference>
<dbReference type="InterPro" id="IPR027417">
    <property type="entry name" value="P-loop_NTPase"/>
</dbReference>
<dbReference type="InterPro" id="IPR020849">
    <property type="entry name" value="Small_GTPase_Ras-type"/>
</dbReference>
<name>A0A6B2LKF2_9EUKA</name>
<dbReference type="PRINTS" id="PR00449">
    <property type="entry name" value="RASTRNSFRMNG"/>
</dbReference>
<keyword evidence="2" id="KW-0342">GTP-binding</keyword>
<dbReference type="PANTHER" id="PTHR24070">
    <property type="entry name" value="RAS, DI-RAS, AND RHEB FAMILY MEMBERS OF SMALL GTPASE SUPERFAMILY"/>
    <property type="match status" value="1"/>
</dbReference>
<dbReference type="GO" id="GO:0007165">
    <property type="term" value="P:signal transduction"/>
    <property type="evidence" value="ECO:0007669"/>
    <property type="project" value="InterPro"/>
</dbReference>
<evidence type="ECO:0000256" key="2">
    <source>
        <dbReference type="ARBA" id="ARBA00023134"/>
    </source>
</evidence>
<dbReference type="NCBIfam" id="TIGR00231">
    <property type="entry name" value="small_GTP"/>
    <property type="match status" value="1"/>
</dbReference>
<dbReference type="SMART" id="SM00173">
    <property type="entry name" value="RAS"/>
    <property type="match status" value="1"/>
</dbReference>
<dbReference type="SMART" id="SM00174">
    <property type="entry name" value="RHO"/>
    <property type="match status" value="1"/>
</dbReference>
<dbReference type="GO" id="GO:0005525">
    <property type="term" value="F:GTP binding"/>
    <property type="evidence" value="ECO:0007669"/>
    <property type="project" value="UniProtKB-KW"/>
</dbReference>
<dbReference type="SUPFAM" id="SSF52540">
    <property type="entry name" value="P-loop containing nucleoside triphosphate hydrolases"/>
    <property type="match status" value="1"/>
</dbReference>
<dbReference type="AlphaFoldDB" id="A0A6B2LKF2"/>
<dbReference type="PROSITE" id="PS51419">
    <property type="entry name" value="RAB"/>
    <property type="match status" value="1"/>
</dbReference>
<dbReference type="SMART" id="SM00175">
    <property type="entry name" value="RAB"/>
    <property type="match status" value="1"/>
</dbReference>
<sequence>MREMKLVLMGSSGVGKSPFAIQFVENRFEQKYDPTIEESYRITKRIDDKDWMMEILDTGGTEIFFSSIRELYMKGGQGFLLIYSIVSRYTFEDLKNVRNQIMKVKGKDTFPMVLCGNKCDLEERREVETAEGQQLATLWGCPFFETSARYKINVDEAFFALCREVIPDLPPLKKLNGGCMLL</sequence>
<organism evidence="3">
    <name type="scientific">Arcella intermedia</name>
    <dbReference type="NCBI Taxonomy" id="1963864"/>
    <lineage>
        <taxon>Eukaryota</taxon>
        <taxon>Amoebozoa</taxon>
        <taxon>Tubulinea</taxon>
        <taxon>Elardia</taxon>
        <taxon>Arcellinida</taxon>
        <taxon>Sphaerothecina</taxon>
        <taxon>Arcellidae</taxon>
        <taxon>Arcella</taxon>
    </lineage>
</organism>
<dbReference type="CDD" id="cd00876">
    <property type="entry name" value="Ras"/>
    <property type="match status" value="1"/>
</dbReference>
<dbReference type="GO" id="GO:0016020">
    <property type="term" value="C:membrane"/>
    <property type="evidence" value="ECO:0007669"/>
    <property type="project" value="InterPro"/>
</dbReference>
<evidence type="ECO:0000256" key="1">
    <source>
        <dbReference type="ARBA" id="ARBA00022741"/>
    </source>
</evidence>
<proteinExistence type="predicted"/>
<evidence type="ECO:0000313" key="3">
    <source>
        <dbReference type="EMBL" id="NDV37609.1"/>
    </source>
</evidence>
<keyword evidence="1" id="KW-0547">Nucleotide-binding</keyword>
<dbReference type="Pfam" id="PF00071">
    <property type="entry name" value="Ras"/>
    <property type="match status" value="1"/>
</dbReference>
<dbReference type="FunFam" id="3.40.50.300:FF:001423">
    <property type="entry name" value="Ras family GTPase"/>
    <property type="match status" value="1"/>
</dbReference>
<dbReference type="PROSITE" id="PS51421">
    <property type="entry name" value="RAS"/>
    <property type="match status" value="1"/>
</dbReference>
<dbReference type="InterPro" id="IPR001806">
    <property type="entry name" value="Small_GTPase"/>
</dbReference>
<dbReference type="EMBL" id="GIBP01008640">
    <property type="protein sequence ID" value="NDV37609.1"/>
    <property type="molecule type" value="Transcribed_RNA"/>
</dbReference>
<dbReference type="Gene3D" id="3.40.50.300">
    <property type="entry name" value="P-loop containing nucleotide triphosphate hydrolases"/>
    <property type="match status" value="1"/>
</dbReference>